<feature type="transmembrane region" description="Helical" evidence="1">
    <location>
        <begin position="239"/>
        <end position="261"/>
    </location>
</feature>
<feature type="signal peptide" evidence="2">
    <location>
        <begin position="1"/>
        <end position="22"/>
    </location>
</feature>
<accession>A0A8W8KZ61</accession>
<keyword evidence="2" id="KW-0732">Signal</keyword>
<reference evidence="4" key="1">
    <citation type="submission" date="2022-08" db="UniProtKB">
        <authorList>
            <consortium name="EnsemblMetazoa"/>
        </authorList>
    </citation>
    <scope>IDENTIFICATION</scope>
    <source>
        <strain evidence="4">05x7-T-G4-1.051#20</strain>
    </source>
</reference>
<dbReference type="Gene3D" id="3.40.50.410">
    <property type="entry name" value="von Willebrand factor, type A domain"/>
    <property type="match status" value="1"/>
</dbReference>
<dbReference type="EnsemblMetazoa" id="G25675.1">
    <property type="protein sequence ID" value="G25675.1:cds"/>
    <property type="gene ID" value="G25675"/>
</dbReference>
<evidence type="ECO:0000313" key="4">
    <source>
        <dbReference type="EnsemblMetazoa" id="G25675.1:cds"/>
    </source>
</evidence>
<name>A0A8W8KZ61_MAGGI</name>
<keyword evidence="1" id="KW-0472">Membrane</keyword>
<evidence type="ECO:0000256" key="2">
    <source>
        <dbReference type="SAM" id="SignalP"/>
    </source>
</evidence>
<dbReference type="InterPro" id="IPR002035">
    <property type="entry name" value="VWF_A"/>
</dbReference>
<proteinExistence type="predicted"/>
<dbReference type="InterPro" id="IPR050525">
    <property type="entry name" value="ECM_Assembly_Org"/>
</dbReference>
<dbReference type="SUPFAM" id="SSF53300">
    <property type="entry name" value="vWA-like"/>
    <property type="match status" value="1"/>
</dbReference>
<feature type="domain" description="VWFA" evidence="3">
    <location>
        <begin position="26"/>
        <end position="206"/>
    </location>
</feature>
<dbReference type="PANTHER" id="PTHR24020:SF87">
    <property type="entry name" value="COLLAGEN ALPHA-1(VI) CHAIN-LIKE"/>
    <property type="match status" value="1"/>
</dbReference>
<sequence length="330" mass="36788">LYGVMLRIYIFLLLFMSTEETGQEIDLAFALNTPSVMSATDLSNAVDFIYYITERLTIGPSNTLVTAVTYSKTPTQHFNLTAYSSKGAVLSALATMKSANRSFEESNSNEVLDFFRTTGFRDSRTTSSKLVVLIMVKGPTRTIQTQWAAEDLFKIYNNVIITVGLDSLTDRDKSLLQTIAKDDSRTFYVSDFKYSCHIVPNITNLIDSTADTSIIEDCPDPYAIIDTTTPVYPTKDDSFPLVTIAALIGFLLLLACIIIVYKVFKGNAKDAAVLRAIEVYGEARLGTSKGSFCLDELGRSSRAEENKSSYTQRLALARNFTNLYRWHNSR</sequence>
<feature type="chain" id="PRO_5036487057" description="VWFA domain-containing protein" evidence="2">
    <location>
        <begin position="23"/>
        <end position="330"/>
    </location>
</feature>
<dbReference type="InterPro" id="IPR036465">
    <property type="entry name" value="vWFA_dom_sf"/>
</dbReference>
<organism evidence="4 5">
    <name type="scientific">Magallana gigas</name>
    <name type="common">Pacific oyster</name>
    <name type="synonym">Crassostrea gigas</name>
    <dbReference type="NCBI Taxonomy" id="29159"/>
    <lineage>
        <taxon>Eukaryota</taxon>
        <taxon>Metazoa</taxon>
        <taxon>Spiralia</taxon>
        <taxon>Lophotrochozoa</taxon>
        <taxon>Mollusca</taxon>
        <taxon>Bivalvia</taxon>
        <taxon>Autobranchia</taxon>
        <taxon>Pteriomorphia</taxon>
        <taxon>Ostreida</taxon>
        <taxon>Ostreoidea</taxon>
        <taxon>Ostreidae</taxon>
        <taxon>Magallana</taxon>
    </lineage>
</organism>
<dbReference type="PROSITE" id="PS50234">
    <property type="entry name" value="VWFA"/>
    <property type="match status" value="1"/>
</dbReference>
<evidence type="ECO:0000256" key="1">
    <source>
        <dbReference type="SAM" id="Phobius"/>
    </source>
</evidence>
<protein>
    <recommendedName>
        <fullName evidence="3">VWFA domain-containing protein</fullName>
    </recommendedName>
</protein>
<dbReference type="Proteomes" id="UP000005408">
    <property type="component" value="Unassembled WGS sequence"/>
</dbReference>
<keyword evidence="1" id="KW-1133">Transmembrane helix</keyword>
<dbReference type="Pfam" id="PF00092">
    <property type="entry name" value="VWA"/>
    <property type="match status" value="1"/>
</dbReference>
<dbReference type="PANTHER" id="PTHR24020">
    <property type="entry name" value="COLLAGEN ALPHA"/>
    <property type="match status" value="1"/>
</dbReference>
<evidence type="ECO:0000313" key="5">
    <source>
        <dbReference type="Proteomes" id="UP000005408"/>
    </source>
</evidence>
<keyword evidence="1" id="KW-0812">Transmembrane</keyword>
<evidence type="ECO:0000259" key="3">
    <source>
        <dbReference type="PROSITE" id="PS50234"/>
    </source>
</evidence>
<dbReference type="AlphaFoldDB" id="A0A8W8KZ61"/>
<keyword evidence="5" id="KW-1185">Reference proteome</keyword>